<evidence type="ECO:0008006" key="3">
    <source>
        <dbReference type="Google" id="ProtNLM"/>
    </source>
</evidence>
<protein>
    <recommendedName>
        <fullName evidence="3">DUF4062 domain-containing protein</fullName>
    </recommendedName>
</protein>
<organism evidence="1 2">
    <name type="scientific">Candidatus Thermofonsia Clade 3 bacterium</name>
    <dbReference type="NCBI Taxonomy" id="2364212"/>
    <lineage>
        <taxon>Bacteria</taxon>
        <taxon>Bacillati</taxon>
        <taxon>Chloroflexota</taxon>
        <taxon>Candidatus Thermofontia</taxon>
        <taxon>Candidatus Thermofonsia Clade 3</taxon>
    </lineage>
</organism>
<name>A0A2M8QF48_9CHLR</name>
<dbReference type="Proteomes" id="UP000230790">
    <property type="component" value="Unassembled WGS sequence"/>
</dbReference>
<proteinExistence type="predicted"/>
<gene>
    <name evidence="1" type="ORF">CUN48_03625</name>
</gene>
<dbReference type="EMBL" id="PGTN01000015">
    <property type="protein sequence ID" value="PJF48421.1"/>
    <property type="molecule type" value="Genomic_DNA"/>
</dbReference>
<accession>A0A2M8QF48</accession>
<reference evidence="1 2" key="1">
    <citation type="submission" date="2017-11" db="EMBL/GenBank/DDBJ databases">
        <title>Evolution of Phototrophy in the Chloroflexi Phylum Driven by Horizontal Gene Transfer.</title>
        <authorList>
            <person name="Ward L.M."/>
            <person name="Hemp J."/>
            <person name="Shih P.M."/>
            <person name="Mcglynn S.E."/>
            <person name="Fischer W."/>
        </authorList>
    </citation>
    <scope>NUCLEOTIDE SEQUENCE [LARGE SCALE GENOMIC DNA]</scope>
    <source>
        <strain evidence="1">JP3_7</strain>
    </source>
</reference>
<dbReference type="AlphaFoldDB" id="A0A2M8QF48"/>
<comment type="caution">
    <text evidence="1">The sequence shown here is derived from an EMBL/GenBank/DDBJ whole genome shotgun (WGS) entry which is preliminary data.</text>
</comment>
<sequence>MVDKLRLYISAAPELRFERDLLARAVAEIPTSLGWTITQTPGADREPNLDAVTRADVHLLILGSDIQAPVGLEWATARRAGNVVALFYKSSALQTQAAQAFVREAAKFGRWQGFSDASELRWRALRLLVDHILAHSARYEISAAEAETLRAWRKALAKDNKAVDDARGGAEQSAVILTTERFTPSEGRLLRTEA</sequence>
<evidence type="ECO:0000313" key="1">
    <source>
        <dbReference type="EMBL" id="PJF48421.1"/>
    </source>
</evidence>
<evidence type="ECO:0000313" key="2">
    <source>
        <dbReference type="Proteomes" id="UP000230790"/>
    </source>
</evidence>